<accession>A0A2W5ZBS2</accession>
<organism evidence="1 2">
    <name type="scientific">Candidatus Aeolococcus gillhamiae</name>
    <dbReference type="NCBI Taxonomy" id="3127015"/>
    <lineage>
        <taxon>Bacteria</taxon>
        <taxon>Bacillati</taxon>
        <taxon>Candidatus Dormiibacterota</taxon>
        <taxon>Candidatus Dormibacteria</taxon>
        <taxon>Candidatus Aeolococcales</taxon>
        <taxon>Candidatus Aeolococcaceae</taxon>
        <taxon>Candidatus Aeolococcus</taxon>
    </lineage>
</organism>
<evidence type="ECO:0000313" key="2">
    <source>
        <dbReference type="Proteomes" id="UP000248724"/>
    </source>
</evidence>
<dbReference type="Proteomes" id="UP000248724">
    <property type="component" value="Unassembled WGS sequence"/>
</dbReference>
<comment type="caution">
    <text evidence="1">The sequence shown here is derived from an EMBL/GenBank/DDBJ whole genome shotgun (WGS) entry which is preliminary data.</text>
</comment>
<protein>
    <submittedName>
        <fullName evidence="1">Uncharacterized protein</fullName>
    </submittedName>
</protein>
<dbReference type="EMBL" id="QHBU01000059">
    <property type="protein sequence ID" value="PZR82733.1"/>
    <property type="molecule type" value="Genomic_DNA"/>
</dbReference>
<reference evidence="1 2" key="1">
    <citation type="journal article" date="2017" name="Nature">
        <title>Atmospheric trace gases support primary production in Antarctic desert surface soil.</title>
        <authorList>
            <person name="Ji M."/>
            <person name="Greening C."/>
            <person name="Vanwonterghem I."/>
            <person name="Carere C.R."/>
            <person name="Bay S.K."/>
            <person name="Steen J.A."/>
            <person name="Montgomery K."/>
            <person name="Lines T."/>
            <person name="Beardall J."/>
            <person name="van Dorst J."/>
            <person name="Snape I."/>
            <person name="Stott M.B."/>
            <person name="Hugenholtz P."/>
            <person name="Ferrari B.C."/>
        </authorList>
    </citation>
    <scope>NUCLEOTIDE SEQUENCE [LARGE SCALE GENOMIC DNA]</scope>
    <source>
        <strain evidence="1">RRmetagenome_bin12</strain>
    </source>
</reference>
<proteinExistence type="predicted"/>
<name>A0A2W5ZBS2_9BACT</name>
<evidence type="ECO:0000313" key="1">
    <source>
        <dbReference type="EMBL" id="PZR82733.1"/>
    </source>
</evidence>
<dbReference type="AlphaFoldDB" id="A0A2W5ZBS2"/>
<gene>
    <name evidence="1" type="ORF">DLM65_03200</name>
</gene>
<sequence length="117" mass="13709">MRLMKGAFLVVERGRPEWKQLFDFEAYDYGPFDRRLYDARDELVCTGLLDVTPGRYEQYTVSAAGDQRVADLTKHLGSDAEWIRQIGHYVTTRSFSRLLGEIYSAYPEYQERSVFRP</sequence>